<sequence>MKQPLLDLVNKSIVLEYKLPNKELKYEKSCITHTDKNDDCYKIDDLEKLSKIIYESILYYSYDQYELDGGFHQGMFENAFGQKFKFNHKAKETYKLSLGFYGEALLYSMLKIFYKNDTLISRGYFYDIQKKTEVTGYDCFHLIQKDDNLELWFGETKFWQNGKAAVNDVFKNISKAISDDYLVDTNFATIRQFRGNIEDKTTKIYQLLEDWNKRLITNMVEELNNNNIKLVYPILITYDQHKDGYNHSINEIITHINTKYSTTSFPNIGIDYSIFFILLPISDVKQCKRQIIEWIDSKEPLMS</sequence>
<reference evidence="3" key="1">
    <citation type="submission" date="2016-10" db="EMBL/GenBank/DDBJ databases">
        <authorList>
            <person name="Varghese N."/>
            <person name="Submissions S."/>
        </authorList>
    </citation>
    <scope>NUCLEOTIDE SEQUENCE [LARGE SCALE GENOMIC DNA]</scope>
    <source>
        <strain evidence="3">DS-12</strain>
    </source>
</reference>
<proteinExistence type="predicted"/>
<accession>A0A1I5FNW4</accession>
<dbReference type="EMBL" id="FOVI01000030">
    <property type="protein sequence ID" value="SFO25316.1"/>
    <property type="molecule type" value="Genomic_DNA"/>
</dbReference>
<evidence type="ECO:0000259" key="1">
    <source>
        <dbReference type="Pfam" id="PF08878"/>
    </source>
</evidence>
<dbReference type="Proteomes" id="UP000199036">
    <property type="component" value="Unassembled WGS sequence"/>
</dbReference>
<dbReference type="STRING" id="913024.SAMN05421741_1308"/>
<dbReference type="InterPro" id="IPR014976">
    <property type="entry name" value="AbpA_HamA_C"/>
</dbReference>
<name>A0A1I5FNW4_9FLAO</name>
<gene>
    <name evidence="2" type="ORF">SAMN05421741_1308</name>
</gene>
<protein>
    <recommendedName>
        <fullName evidence="1">Anti-bacteriophage protein A/HamA C-terminal domain-containing protein</fullName>
    </recommendedName>
</protein>
<dbReference type="OrthoDB" id="785623at2"/>
<evidence type="ECO:0000313" key="3">
    <source>
        <dbReference type="Proteomes" id="UP000199036"/>
    </source>
</evidence>
<dbReference type="AlphaFoldDB" id="A0A1I5FNW4"/>
<organism evidence="2 3">
    <name type="scientific">Paenimyroides ummariense</name>
    <dbReference type="NCBI Taxonomy" id="913024"/>
    <lineage>
        <taxon>Bacteria</taxon>
        <taxon>Pseudomonadati</taxon>
        <taxon>Bacteroidota</taxon>
        <taxon>Flavobacteriia</taxon>
        <taxon>Flavobacteriales</taxon>
        <taxon>Flavobacteriaceae</taxon>
        <taxon>Paenimyroides</taxon>
    </lineage>
</organism>
<evidence type="ECO:0000313" key="2">
    <source>
        <dbReference type="EMBL" id="SFO25316.1"/>
    </source>
</evidence>
<dbReference type="Pfam" id="PF08878">
    <property type="entry name" value="HamA"/>
    <property type="match status" value="1"/>
</dbReference>
<feature type="domain" description="Anti-bacteriophage protein A/HamA C-terminal" evidence="1">
    <location>
        <begin position="36"/>
        <end position="294"/>
    </location>
</feature>
<dbReference type="RefSeq" id="WP_091525924.1">
    <property type="nucleotide sequence ID" value="NZ_FOVI01000030.1"/>
</dbReference>
<keyword evidence="3" id="KW-1185">Reference proteome</keyword>